<accession>A0ABS3JBH0</accession>
<feature type="transmembrane region" description="Helical" evidence="1">
    <location>
        <begin position="48"/>
        <end position="75"/>
    </location>
</feature>
<keyword evidence="1" id="KW-0812">Transmembrane</keyword>
<reference evidence="2 3" key="1">
    <citation type="submission" date="2021-03" db="EMBL/GenBank/DDBJ databases">
        <title>Fibrella sp. HMF5405 genome sequencing and assembly.</title>
        <authorList>
            <person name="Kang H."/>
            <person name="Kim H."/>
            <person name="Bae S."/>
            <person name="Joh K."/>
        </authorList>
    </citation>
    <scope>NUCLEOTIDE SEQUENCE [LARGE SCALE GENOMIC DNA]</scope>
    <source>
        <strain evidence="2 3">HMF5405</strain>
    </source>
</reference>
<name>A0ABS3JBH0_9BACT</name>
<dbReference type="RefSeq" id="WP_207327251.1">
    <property type="nucleotide sequence ID" value="NZ_JAFMYW010000001.1"/>
</dbReference>
<gene>
    <name evidence="2" type="ORF">J2I46_01990</name>
</gene>
<keyword evidence="1" id="KW-1133">Transmembrane helix</keyword>
<keyword evidence="1" id="KW-0472">Membrane</keyword>
<keyword evidence="3" id="KW-1185">Reference proteome</keyword>
<proteinExistence type="predicted"/>
<evidence type="ECO:0000313" key="2">
    <source>
        <dbReference type="EMBL" id="MBO0947335.1"/>
    </source>
</evidence>
<dbReference type="Proteomes" id="UP000664628">
    <property type="component" value="Unassembled WGS sequence"/>
</dbReference>
<comment type="caution">
    <text evidence="2">The sequence shown here is derived from an EMBL/GenBank/DDBJ whole genome shotgun (WGS) entry which is preliminary data.</text>
</comment>
<evidence type="ECO:0000256" key="1">
    <source>
        <dbReference type="SAM" id="Phobius"/>
    </source>
</evidence>
<sequence length="81" mass="9739">MNTNMQFKLFLFWLGATWFSYAVARLHFLYGDIGLNWKWFQRQVWTGAIYSICRDAGLIIIGIYLIYHIAVWYWAVLNRVL</sequence>
<dbReference type="EMBL" id="JAFMYW010000001">
    <property type="protein sequence ID" value="MBO0947335.1"/>
    <property type="molecule type" value="Genomic_DNA"/>
</dbReference>
<protein>
    <submittedName>
        <fullName evidence="2">Uncharacterized protein</fullName>
    </submittedName>
</protein>
<organism evidence="2 3">
    <name type="scientific">Fibrella forsythiae</name>
    <dbReference type="NCBI Taxonomy" id="2817061"/>
    <lineage>
        <taxon>Bacteria</taxon>
        <taxon>Pseudomonadati</taxon>
        <taxon>Bacteroidota</taxon>
        <taxon>Cytophagia</taxon>
        <taxon>Cytophagales</taxon>
        <taxon>Spirosomataceae</taxon>
        <taxon>Fibrella</taxon>
    </lineage>
</organism>
<evidence type="ECO:0000313" key="3">
    <source>
        <dbReference type="Proteomes" id="UP000664628"/>
    </source>
</evidence>